<accession>A0A0L8GM34</accession>
<dbReference type="InterPro" id="IPR050125">
    <property type="entry name" value="GPCR_opsins"/>
</dbReference>
<dbReference type="SUPFAM" id="SSF81321">
    <property type="entry name" value="Family A G protein-coupled receptor-like"/>
    <property type="match status" value="1"/>
</dbReference>
<evidence type="ECO:0000256" key="3">
    <source>
        <dbReference type="ARBA" id="ARBA00022606"/>
    </source>
</evidence>
<keyword evidence="6 12" id="KW-1133">Transmembrane helix</keyword>
<reference evidence="14" key="1">
    <citation type="submission" date="2015-07" db="EMBL/GenBank/DDBJ databases">
        <title>MeaNS - Measles Nucleotide Surveillance Program.</title>
        <authorList>
            <person name="Tran T."/>
            <person name="Druce J."/>
        </authorList>
    </citation>
    <scope>NUCLEOTIDE SEQUENCE</scope>
    <source>
        <strain evidence="14">UCB-OBI-ISO-001</strain>
        <tissue evidence="14">Gonad</tissue>
    </source>
</reference>
<dbReference type="PROSITE" id="PS00238">
    <property type="entry name" value="OPSIN"/>
    <property type="match status" value="1"/>
</dbReference>
<dbReference type="AlphaFoldDB" id="A0A0L8GM34"/>
<dbReference type="GO" id="GO:0016020">
    <property type="term" value="C:membrane"/>
    <property type="evidence" value="ECO:0007669"/>
    <property type="project" value="UniProtKB-SubCell"/>
</dbReference>
<dbReference type="InterPro" id="IPR000276">
    <property type="entry name" value="GPCR_Rhodpsn"/>
</dbReference>
<evidence type="ECO:0000256" key="4">
    <source>
        <dbReference type="ARBA" id="ARBA00022692"/>
    </source>
</evidence>
<name>A0A0L8GM34_OCTBM</name>
<dbReference type="Pfam" id="PF00001">
    <property type="entry name" value="7tm_1"/>
    <property type="match status" value="1"/>
</dbReference>
<feature type="transmembrane region" description="Helical" evidence="12">
    <location>
        <begin position="56"/>
        <end position="77"/>
    </location>
</feature>
<dbReference type="InterPro" id="IPR027430">
    <property type="entry name" value="Retinal_BS"/>
</dbReference>
<evidence type="ECO:0000256" key="12">
    <source>
        <dbReference type="SAM" id="Phobius"/>
    </source>
</evidence>
<organism evidence="14">
    <name type="scientific">Octopus bimaculoides</name>
    <name type="common">California two-spotted octopus</name>
    <dbReference type="NCBI Taxonomy" id="37653"/>
    <lineage>
        <taxon>Eukaryota</taxon>
        <taxon>Metazoa</taxon>
        <taxon>Spiralia</taxon>
        <taxon>Lophotrochozoa</taxon>
        <taxon>Mollusca</taxon>
        <taxon>Cephalopoda</taxon>
        <taxon>Coleoidea</taxon>
        <taxon>Octopodiformes</taxon>
        <taxon>Octopoda</taxon>
        <taxon>Incirrata</taxon>
        <taxon>Octopodidae</taxon>
        <taxon>Octopus</taxon>
    </lineage>
</organism>
<evidence type="ECO:0000256" key="8">
    <source>
        <dbReference type="ARBA" id="ARBA00023040"/>
    </source>
</evidence>
<comment type="subcellular location">
    <subcellularLocation>
        <location evidence="1">Membrane</location>
        <topology evidence="1">Multi-pass membrane protein</topology>
    </subcellularLocation>
</comment>
<keyword evidence="11" id="KW-0807">Transducer</keyword>
<keyword evidence="10" id="KW-0675">Receptor</keyword>
<feature type="transmembrane region" description="Helical" evidence="12">
    <location>
        <begin position="141"/>
        <end position="161"/>
    </location>
</feature>
<dbReference type="OrthoDB" id="2105199at2759"/>
<evidence type="ECO:0000256" key="7">
    <source>
        <dbReference type="ARBA" id="ARBA00022991"/>
    </source>
</evidence>
<evidence type="ECO:0000256" key="11">
    <source>
        <dbReference type="ARBA" id="ARBA00023224"/>
    </source>
</evidence>
<evidence type="ECO:0000256" key="9">
    <source>
        <dbReference type="ARBA" id="ARBA00023136"/>
    </source>
</evidence>
<keyword evidence="5" id="KW-0681">Retinal protein</keyword>
<dbReference type="PANTHER" id="PTHR24240">
    <property type="entry name" value="OPSIN"/>
    <property type="match status" value="1"/>
</dbReference>
<proteinExistence type="predicted"/>
<gene>
    <name evidence="14" type="ORF">OCBIM_22031367mg</name>
</gene>
<evidence type="ECO:0000256" key="5">
    <source>
        <dbReference type="ARBA" id="ARBA00022925"/>
    </source>
</evidence>
<keyword evidence="7" id="KW-0157">Chromophore</keyword>
<keyword evidence="9 12" id="KW-0472">Membrane</keyword>
<feature type="domain" description="G-protein coupled receptors family 1 profile" evidence="13">
    <location>
        <begin position="42"/>
        <end position="158"/>
    </location>
</feature>
<protein>
    <recommendedName>
        <fullName evidence="13">G-protein coupled receptors family 1 profile domain-containing protein</fullName>
    </recommendedName>
</protein>
<evidence type="ECO:0000256" key="1">
    <source>
        <dbReference type="ARBA" id="ARBA00004141"/>
    </source>
</evidence>
<dbReference type="EMBL" id="KQ421224">
    <property type="protein sequence ID" value="KOF78023.1"/>
    <property type="molecule type" value="Genomic_DNA"/>
</dbReference>
<sequence length="193" mass="22156">MVMNSSSLKKDVIRIKGLTTNKKLNRKTKSLGYAEEAGGIACAVDWESRDHSMTTYITTIFVVCFLIPLLIISVCYLRVCMFIRKLGHGTQENPEWTNQKDVTKMCAIAIICFIIAWMPYAVICLWSIYGHPDYIPNSVQILPSLFAKSSASYNPLIYVALNRRFRLAIVKMFRCNNDQRPLEEELRMKNLMC</sequence>
<feature type="transmembrane region" description="Helical" evidence="12">
    <location>
        <begin position="106"/>
        <end position="129"/>
    </location>
</feature>
<dbReference type="InterPro" id="IPR017452">
    <property type="entry name" value="GPCR_Rhodpsn_7TM"/>
</dbReference>
<dbReference type="STRING" id="37653.A0A0L8GM34"/>
<evidence type="ECO:0000259" key="13">
    <source>
        <dbReference type="PROSITE" id="PS50262"/>
    </source>
</evidence>
<evidence type="ECO:0000256" key="2">
    <source>
        <dbReference type="ARBA" id="ARBA00022543"/>
    </source>
</evidence>
<keyword evidence="8" id="KW-0297">G-protein coupled receptor</keyword>
<evidence type="ECO:0000256" key="6">
    <source>
        <dbReference type="ARBA" id="ARBA00022989"/>
    </source>
</evidence>
<dbReference type="PRINTS" id="PR00237">
    <property type="entry name" value="GPCRRHODOPSN"/>
</dbReference>
<dbReference type="GO" id="GO:0009881">
    <property type="term" value="F:photoreceptor activity"/>
    <property type="evidence" value="ECO:0007669"/>
    <property type="project" value="UniProtKB-KW"/>
</dbReference>
<evidence type="ECO:0000256" key="10">
    <source>
        <dbReference type="ARBA" id="ARBA00023170"/>
    </source>
</evidence>
<dbReference type="GO" id="GO:0004930">
    <property type="term" value="F:G protein-coupled receptor activity"/>
    <property type="evidence" value="ECO:0007669"/>
    <property type="project" value="UniProtKB-KW"/>
</dbReference>
<dbReference type="PROSITE" id="PS50262">
    <property type="entry name" value="G_PROTEIN_RECEP_F1_2"/>
    <property type="match status" value="1"/>
</dbReference>
<keyword evidence="4 12" id="KW-0812">Transmembrane</keyword>
<evidence type="ECO:0000313" key="14">
    <source>
        <dbReference type="EMBL" id="KOF78023.1"/>
    </source>
</evidence>
<keyword evidence="2" id="KW-0600">Photoreceptor protein</keyword>
<dbReference type="GO" id="GO:0007602">
    <property type="term" value="P:phototransduction"/>
    <property type="evidence" value="ECO:0007669"/>
    <property type="project" value="UniProtKB-KW"/>
</dbReference>
<dbReference type="Gene3D" id="1.20.1070.10">
    <property type="entry name" value="Rhodopsin 7-helix transmembrane proteins"/>
    <property type="match status" value="1"/>
</dbReference>
<keyword evidence="3" id="KW-0716">Sensory transduction</keyword>